<feature type="region of interest" description="Disordered" evidence="1">
    <location>
        <begin position="334"/>
        <end position="431"/>
    </location>
</feature>
<feature type="compositionally biased region" description="Polar residues" evidence="1">
    <location>
        <begin position="344"/>
        <end position="358"/>
    </location>
</feature>
<dbReference type="InterPro" id="IPR029058">
    <property type="entry name" value="AB_hydrolase_fold"/>
</dbReference>
<keyword evidence="2" id="KW-0472">Membrane</keyword>
<evidence type="ECO:0000259" key="3">
    <source>
        <dbReference type="Pfam" id="PF00561"/>
    </source>
</evidence>
<sequence>MSTTAERNNRTPSSQPDETPIMLTRQLRFKHIIVAFLLSIVFFFLFCFVALHAYIAWVLSYPTVANVYSNPMQAKNMPYEDISFPARDGSRMMQGWYIPAETKSNKTIIFSHGYGANREETWIPMYDLAHFAHRLNFNVIMFDYGFASKTNKEVATGGKKEAQQLLGAIDLAKQRGAKELVVWGFSMGAGTALQAGLLTDQVDAMILDSTFLLEPDTLYYNIRQQLDLPQHPTIDIMEMLLPIVNGTSLNQIPYPQVKKKDYPFPIFFIHGTQDSKAPYQIAELLAANQTNPNSELWVIPGAHHELEFREHPREYLRNVSNFLSKINLAASEDVKNEPMLGDTNGDTDAGSTTNSTPIPASEAGKQDNGASIDKNGAKNPDPDLDTNNSSSQGTHSSTSSDKGSSGSSGSSNASKTSTTSTNSTEPSSTDT</sequence>
<evidence type="ECO:0000313" key="4">
    <source>
        <dbReference type="EMBL" id="MDR6245853.1"/>
    </source>
</evidence>
<keyword evidence="2" id="KW-1133">Transmembrane helix</keyword>
<dbReference type="Gene3D" id="3.40.50.1820">
    <property type="entry name" value="alpha/beta hydrolase"/>
    <property type="match status" value="1"/>
</dbReference>
<dbReference type="Pfam" id="PF00561">
    <property type="entry name" value="Abhydrolase_1"/>
    <property type="match status" value="1"/>
</dbReference>
<name>A0ABU1J2Y6_9BACL</name>
<accession>A0ABU1J2Y6</accession>
<evidence type="ECO:0000256" key="1">
    <source>
        <dbReference type="SAM" id="MobiDB-lite"/>
    </source>
</evidence>
<dbReference type="SUPFAM" id="SSF53474">
    <property type="entry name" value="alpha/beta-Hydrolases"/>
    <property type="match status" value="1"/>
</dbReference>
<comment type="caution">
    <text evidence="4">The sequence shown here is derived from an EMBL/GenBank/DDBJ whole genome shotgun (WGS) entry which is preliminary data.</text>
</comment>
<reference evidence="4 5" key="1">
    <citation type="submission" date="2023-07" db="EMBL/GenBank/DDBJ databases">
        <title>Genomic Encyclopedia of Type Strains, Phase IV (KMG-IV): sequencing the most valuable type-strain genomes for metagenomic binning, comparative biology and taxonomic classification.</title>
        <authorList>
            <person name="Goeker M."/>
        </authorList>
    </citation>
    <scope>NUCLEOTIDE SEQUENCE [LARGE SCALE GENOMIC DNA]</scope>
    <source>
        <strain evidence="4 5">DSM 22170</strain>
    </source>
</reference>
<proteinExistence type="predicted"/>
<organism evidence="4 5">
    <name type="scientific">Paenibacillus hunanensis</name>
    <dbReference type="NCBI Taxonomy" id="539262"/>
    <lineage>
        <taxon>Bacteria</taxon>
        <taxon>Bacillati</taxon>
        <taxon>Bacillota</taxon>
        <taxon>Bacilli</taxon>
        <taxon>Bacillales</taxon>
        <taxon>Paenibacillaceae</taxon>
        <taxon>Paenibacillus</taxon>
    </lineage>
</organism>
<feature type="transmembrane region" description="Helical" evidence="2">
    <location>
        <begin position="32"/>
        <end position="57"/>
    </location>
</feature>
<gene>
    <name evidence="4" type="ORF">JOC58_003769</name>
</gene>
<dbReference type="PANTHER" id="PTHR12277:SF81">
    <property type="entry name" value="PROTEIN ABHD13"/>
    <property type="match status" value="1"/>
</dbReference>
<dbReference type="PANTHER" id="PTHR12277">
    <property type="entry name" value="ALPHA/BETA HYDROLASE DOMAIN-CONTAINING PROTEIN"/>
    <property type="match status" value="1"/>
</dbReference>
<feature type="compositionally biased region" description="Low complexity" evidence="1">
    <location>
        <begin position="386"/>
        <end position="431"/>
    </location>
</feature>
<protein>
    <submittedName>
        <fullName evidence="4">Pimeloyl-ACP methyl ester carboxylesterase</fullName>
    </submittedName>
</protein>
<dbReference type="Proteomes" id="UP001185028">
    <property type="component" value="Unassembled WGS sequence"/>
</dbReference>
<evidence type="ECO:0000313" key="5">
    <source>
        <dbReference type="Proteomes" id="UP001185028"/>
    </source>
</evidence>
<keyword evidence="5" id="KW-1185">Reference proteome</keyword>
<evidence type="ECO:0000256" key="2">
    <source>
        <dbReference type="SAM" id="Phobius"/>
    </source>
</evidence>
<feature type="domain" description="AB hydrolase-1" evidence="3">
    <location>
        <begin position="107"/>
        <end position="214"/>
    </location>
</feature>
<keyword evidence="2" id="KW-0812">Transmembrane</keyword>
<dbReference type="InterPro" id="IPR000073">
    <property type="entry name" value="AB_hydrolase_1"/>
</dbReference>
<dbReference type="EMBL" id="JAVDQH010000019">
    <property type="protein sequence ID" value="MDR6245853.1"/>
    <property type="molecule type" value="Genomic_DNA"/>
</dbReference>